<protein>
    <recommendedName>
        <fullName evidence="3 5">Acylphosphatase</fullName>
        <ecNumber evidence="2 5">3.6.1.7</ecNumber>
    </recommendedName>
</protein>
<proteinExistence type="inferred from homology"/>
<evidence type="ECO:0000313" key="10">
    <source>
        <dbReference type="Proteomes" id="UP001139289"/>
    </source>
</evidence>
<evidence type="ECO:0000256" key="7">
    <source>
        <dbReference type="RuleBase" id="RU004168"/>
    </source>
</evidence>
<evidence type="ECO:0000256" key="3">
    <source>
        <dbReference type="ARBA" id="ARBA00015991"/>
    </source>
</evidence>
<dbReference type="RefSeq" id="WP_227530889.1">
    <property type="nucleotide sequence ID" value="NZ_JAGTTM010000003.1"/>
</dbReference>
<sequence>MKSVRVVVRGRVQGVGFRWFVRDAADAQGVTGWVRNLRDGSVEAELHGSDAAVQAVLDAMAAGPIGSRVDGVDVTAAAAQPGAGFSIRST</sequence>
<evidence type="ECO:0000256" key="4">
    <source>
        <dbReference type="ARBA" id="ARBA00047645"/>
    </source>
</evidence>
<dbReference type="Proteomes" id="UP001139289">
    <property type="component" value="Unassembled WGS sequence"/>
</dbReference>
<comment type="caution">
    <text evidence="9">The sequence shown here is derived from an EMBL/GenBank/DDBJ whole genome shotgun (WGS) entry which is preliminary data.</text>
</comment>
<evidence type="ECO:0000313" key="9">
    <source>
        <dbReference type="EMBL" id="MCC2029907.1"/>
    </source>
</evidence>
<keyword evidence="10" id="KW-1185">Reference proteome</keyword>
<gene>
    <name evidence="9" type="ORF">KEC56_10325</name>
</gene>
<evidence type="ECO:0000259" key="8">
    <source>
        <dbReference type="PROSITE" id="PS51160"/>
    </source>
</evidence>
<dbReference type="InterPro" id="IPR017968">
    <property type="entry name" value="Acylphosphatase_CS"/>
</dbReference>
<dbReference type="AlphaFoldDB" id="A0A9X1S146"/>
<comment type="catalytic activity">
    <reaction evidence="4 5 6">
        <text>an acyl phosphate + H2O = a carboxylate + phosphate + H(+)</text>
        <dbReference type="Rhea" id="RHEA:14965"/>
        <dbReference type="ChEBI" id="CHEBI:15377"/>
        <dbReference type="ChEBI" id="CHEBI:15378"/>
        <dbReference type="ChEBI" id="CHEBI:29067"/>
        <dbReference type="ChEBI" id="CHEBI:43474"/>
        <dbReference type="ChEBI" id="CHEBI:59918"/>
        <dbReference type="EC" id="3.6.1.7"/>
    </reaction>
</comment>
<feature type="active site" evidence="5">
    <location>
        <position position="18"/>
    </location>
</feature>
<name>A0A9X1S146_9MICO</name>
<feature type="active site" evidence="5">
    <location>
        <position position="36"/>
    </location>
</feature>
<dbReference type="PANTHER" id="PTHR47268">
    <property type="entry name" value="ACYLPHOSPHATASE"/>
    <property type="match status" value="1"/>
</dbReference>
<dbReference type="PROSITE" id="PS00150">
    <property type="entry name" value="ACYLPHOSPHATASE_1"/>
    <property type="match status" value="1"/>
</dbReference>
<dbReference type="InterPro" id="IPR036046">
    <property type="entry name" value="Acylphosphatase-like_dom_sf"/>
</dbReference>
<dbReference type="GO" id="GO:0003998">
    <property type="term" value="F:acylphosphatase activity"/>
    <property type="evidence" value="ECO:0007669"/>
    <property type="project" value="UniProtKB-EC"/>
</dbReference>
<organism evidence="9 10">
    <name type="scientific">Microbacterium tenebrionis</name>
    <dbReference type="NCBI Taxonomy" id="2830665"/>
    <lineage>
        <taxon>Bacteria</taxon>
        <taxon>Bacillati</taxon>
        <taxon>Actinomycetota</taxon>
        <taxon>Actinomycetes</taxon>
        <taxon>Micrococcales</taxon>
        <taxon>Microbacteriaceae</taxon>
        <taxon>Microbacterium</taxon>
    </lineage>
</organism>
<dbReference type="PRINTS" id="PR00112">
    <property type="entry name" value="ACYLPHPHTASE"/>
</dbReference>
<dbReference type="PANTHER" id="PTHR47268:SF4">
    <property type="entry name" value="ACYLPHOSPHATASE"/>
    <property type="match status" value="1"/>
</dbReference>
<evidence type="ECO:0000256" key="1">
    <source>
        <dbReference type="ARBA" id="ARBA00005614"/>
    </source>
</evidence>
<dbReference type="InterPro" id="IPR020456">
    <property type="entry name" value="Acylphosphatase"/>
</dbReference>
<feature type="domain" description="Acylphosphatase-like" evidence="8">
    <location>
        <begin position="3"/>
        <end position="89"/>
    </location>
</feature>
<keyword evidence="5 6" id="KW-0378">Hydrolase</keyword>
<evidence type="ECO:0000256" key="5">
    <source>
        <dbReference type="PROSITE-ProRule" id="PRU00520"/>
    </source>
</evidence>
<dbReference type="PROSITE" id="PS51160">
    <property type="entry name" value="ACYLPHOSPHATASE_3"/>
    <property type="match status" value="1"/>
</dbReference>
<dbReference type="SUPFAM" id="SSF54975">
    <property type="entry name" value="Acylphosphatase/BLUF domain-like"/>
    <property type="match status" value="1"/>
</dbReference>
<dbReference type="Gene3D" id="3.30.70.100">
    <property type="match status" value="1"/>
</dbReference>
<evidence type="ECO:0000256" key="2">
    <source>
        <dbReference type="ARBA" id="ARBA00012150"/>
    </source>
</evidence>
<dbReference type="Pfam" id="PF00708">
    <property type="entry name" value="Acylphosphatase"/>
    <property type="match status" value="1"/>
</dbReference>
<dbReference type="PROSITE" id="PS00151">
    <property type="entry name" value="ACYLPHOSPHATASE_2"/>
    <property type="match status" value="1"/>
</dbReference>
<evidence type="ECO:0000256" key="6">
    <source>
        <dbReference type="RuleBase" id="RU000553"/>
    </source>
</evidence>
<reference evidence="9" key="1">
    <citation type="submission" date="2021-04" db="EMBL/GenBank/DDBJ databases">
        <title>Microbacterium tenobrionis sp. nov. and Microbacterium allomyrinae sp. nov., isolated from larvae of Tenobrio molitor and Allomyrina dichotoma, respectively.</title>
        <authorList>
            <person name="Lee S.D."/>
        </authorList>
    </citation>
    <scope>NUCLEOTIDE SEQUENCE</scope>
    <source>
        <strain evidence="9">YMB-B2</strain>
    </source>
</reference>
<dbReference type="EMBL" id="JAGTTM010000003">
    <property type="protein sequence ID" value="MCC2029907.1"/>
    <property type="molecule type" value="Genomic_DNA"/>
</dbReference>
<dbReference type="EC" id="3.6.1.7" evidence="2 5"/>
<accession>A0A9X1S146</accession>
<dbReference type="InterPro" id="IPR001792">
    <property type="entry name" value="Acylphosphatase-like_dom"/>
</dbReference>
<comment type="similarity">
    <text evidence="1 7">Belongs to the acylphosphatase family.</text>
</comment>